<evidence type="ECO:0000313" key="1">
    <source>
        <dbReference type="EMBL" id="SVB09817.1"/>
    </source>
</evidence>
<dbReference type="EMBL" id="UINC01028585">
    <property type="protein sequence ID" value="SVB09817.1"/>
    <property type="molecule type" value="Genomic_DNA"/>
</dbReference>
<proteinExistence type="predicted"/>
<dbReference type="AlphaFoldDB" id="A0A382B9A7"/>
<organism evidence="1">
    <name type="scientific">marine metagenome</name>
    <dbReference type="NCBI Taxonomy" id="408172"/>
    <lineage>
        <taxon>unclassified sequences</taxon>
        <taxon>metagenomes</taxon>
        <taxon>ecological metagenomes</taxon>
    </lineage>
</organism>
<accession>A0A382B9A7</accession>
<reference evidence="1" key="1">
    <citation type="submission" date="2018-05" db="EMBL/GenBank/DDBJ databases">
        <authorList>
            <person name="Lanie J.A."/>
            <person name="Ng W.-L."/>
            <person name="Kazmierczak K.M."/>
            <person name="Andrzejewski T.M."/>
            <person name="Davidsen T.M."/>
            <person name="Wayne K.J."/>
            <person name="Tettelin H."/>
            <person name="Glass J.I."/>
            <person name="Rusch D."/>
            <person name="Podicherti R."/>
            <person name="Tsui H.-C.T."/>
            <person name="Winkler M.E."/>
        </authorList>
    </citation>
    <scope>NUCLEOTIDE SEQUENCE</scope>
</reference>
<name>A0A382B9A7_9ZZZZ</name>
<gene>
    <name evidence="1" type="ORF">METZ01_LOCUS162671</name>
</gene>
<sequence>MENPSNDRFGMCSICNRAKWNHTNDQEITCTEKMLKDLKDKVRKLKK</sequence>
<protein>
    <submittedName>
        <fullName evidence="1">Uncharacterized protein</fullName>
    </submittedName>
</protein>